<keyword evidence="1" id="KW-0472">Membrane</keyword>
<feature type="transmembrane region" description="Helical" evidence="1">
    <location>
        <begin position="82"/>
        <end position="100"/>
    </location>
</feature>
<dbReference type="PANTHER" id="PTHR34989">
    <property type="entry name" value="PROTEIN HDED"/>
    <property type="match status" value="1"/>
</dbReference>
<dbReference type="InterPro" id="IPR005325">
    <property type="entry name" value="DUF308_memb"/>
</dbReference>
<dbReference type="OrthoDB" id="9815400at2"/>
<feature type="transmembrane region" description="Helical" evidence="1">
    <location>
        <begin position="165"/>
        <end position="187"/>
    </location>
</feature>
<dbReference type="GO" id="GO:0005886">
    <property type="term" value="C:plasma membrane"/>
    <property type="evidence" value="ECO:0007669"/>
    <property type="project" value="TreeGrafter"/>
</dbReference>
<accession>G0A3B9</accession>
<name>G0A3B9_METMM</name>
<evidence type="ECO:0008006" key="4">
    <source>
        <dbReference type="Google" id="ProtNLM"/>
    </source>
</evidence>
<feature type="transmembrane region" description="Helical" evidence="1">
    <location>
        <begin position="140"/>
        <end position="159"/>
    </location>
</feature>
<dbReference type="RefSeq" id="WP_013818470.1">
    <property type="nucleotide sequence ID" value="NC_015572.1"/>
</dbReference>
<dbReference type="EMBL" id="CP002738">
    <property type="protein sequence ID" value="AEG00218.1"/>
    <property type="molecule type" value="Genomic_DNA"/>
</dbReference>
<proteinExistence type="predicted"/>
<keyword evidence="1" id="KW-0812">Transmembrane</keyword>
<dbReference type="PANTHER" id="PTHR34989:SF1">
    <property type="entry name" value="PROTEIN HDED"/>
    <property type="match status" value="1"/>
</dbReference>
<dbReference type="AlphaFoldDB" id="G0A3B9"/>
<evidence type="ECO:0000313" key="3">
    <source>
        <dbReference type="Proteomes" id="UP000008888"/>
    </source>
</evidence>
<feature type="transmembrane region" description="Helical" evidence="1">
    <location>
        <begin position="28"/>
        <end position="50"/>
    </location>
</feature>
<dbReference type="Pfam" id="PF03729">
    <property type="entry name" value="DUF308"/>
    <property type="match status" value="1"/>
</dbReference>
<dbReference type="HOGENOM" id="CLU_091585_2_1_6"/>
<feature type="transmembrane region" description="Helical" evidence="1">
    <location>
        <begin position="56"/>
        <end position="75"/>
    </location>
</feature>
<keyword evidence="1" id="KW-1133">Transmembrane helix</keyword>
<dbReference type="Proteomes" id="UP000008888">
    <property type="component" value="Chromosome"/>
</dbReference>
<evidence type="ECO:0000256" key="1">
    <source>
        <dbReference type="SAM" id="Phobius"/>
    </source>
</evidence>
<sequence>MSEKINIQARSAEIRQIIKDNLSEHWRLFLAEGVVFIALGVTAISLPGLFSIGIELILGWLLLIGGITQLVRALNMVKMPGFSLWLSSGILQVVIGYFLISAPAQGVMTLTFLLTVFFALDGMAKVYLSYMLYPLARWGGLLLTGISSLAVAILVWAGWHGSSTWVLGLLVGVNMIFIGIALVNISLHHKSYQ</sequence>
<dbReference type="KEGG" id="mmt:Metme_1800"/>
<organism evidence="2 3">
    <name type="scientific">Methylomonas methanica (strain DSM 25384 / MC09)</name>
    <dbReference type="NCBI Taxonomy" id="857087"/>
    <lineage>
        <taxon>Bacteria</taxon>
        <taxon>Pseudomonadati</taxon>
        <taxon>Pseudomonadota</taxon>
        <taxon>Gammaproteobacteria</taxon>
        <taxon>Methylococcales</taxon>
        <taxon>Methylococcaceae</taxon>
        <taxon>Methylomonas</taxon>
    </lineage>
</organism>
<gene>
    <name evidence="2" type="ordered locus">Metme_1800</name>
</gene>
<dbReference type="InterPro" id="IPR052712">
    <property type="entry name" value="Acid_resist_chaperone_HdeD"/>
</dbReference>
<keyword evidence="3" id="KW-1185">Reference proteome</keyword>
<reference key="2">
    <citation type="submission" date="2011-05" db="EMBL/GenBank/DDBJ databases">
        <title>Complete genome sequence of the aerobic marine methanotroph Methylomonas methanica MC09.</title>
        <authorList>
            <person name="Boden R."/>
            <person name="Cunliffe M."/>
            <person name="Scanlan J."/>
            <person name="Moussard H."/>
            <person name="Kits K.D."/>
            <person name="Klotz M."/>
            <person name="Jetten M."/>
            <person name="Vuilleumier S."/>
            <person name="Han J."/>
            <person name="Peters L."/>
            <person name="Mikhailova N."/>
            <person name="Teshima H."/>
            <person name="Tapia R."/>
            <person name="Kyrpides N."/>
            <person name="Ivanova N."/>
            <person name="Pagani I."/>
            <person name="Cheng J.-F."/>
            <person name="Goodwin L."/>
            <person name="Han C."/>
            <person name="Hauser L."/>
            <person name="Land M."/>
            <person name="Lapidus A."/>
            <person name="Lucas S."/>
            <person name="Pitluck S."/>
            <person name="Woyke T."/>
            <person name="Stein L.Y."/>
            <person name="Murrell C."/>
        </authorList>
    </citation>
    <scope>NUCLEOTIDE SEQUENCE</scope>
    <source>
        <strain>MC09</strain>
    </source>
</reference>
<protein>
    <recommendedName>
        <fullName evidence="4">HdeD family acid-resistance protein</fullName>
    </recommendedName>
</protein>
<feature type="transmembrane region" description="Helical" evidence="1">
    <location>
        <begin position="106"/>
        <end position="128"/>
    </location>
</feature>
<evidence type="ECO:0000313" key="2">
    <source>
        <dbReference type="EMBL" id="AEG00218.1"/>
    </source>
</evidence>
<reference evidence="3" key="3">
    <citation type="submission" date="2011-05" db="EMBL/GenBank/DDBJ databases">
        <title>Complete sequence of Methylomonas methanica MC09.</title>
        <authorList>
            <consortium name="US DOE Joint Genome Institute"/>
            <person name="Lucas S."/>
            <person name="Han J."/>
            <person name="Lapidus A."/>
            <person name="Cheng J.-F."/>
            <person name="Goodwin L."/>
            <person name="Pitluck S."/>
            <person name="Peters L."/>
            <person name="Mikhailova N."/>
            <person name="Teshima H."/>
            <person name="Han C."/>
            <person name="Tapia R."/>
            <person name="Land M."/>
            <person name="Hauser L."/>
            <person name="Kyrpides N."/>
            <person name="Ivanova N."/>
            <person name="Pagani I."/>
            <person name="Stein L."/>
            <person name="Woyke T."/>
        </authorList>
    </citation>
    <scope>NUCLEOTIDE SEQUENCE [LARGE SCALE GENOMIC DNA]</scope>
    <source>
        <strain evidence="3">MC09</strain>
    </source>
</reference>
<dbReference type="eggNOG" id="COG3247">
    <property type="taxonomic scope" value="Bacteria"/>
</dbReference>
<reference evidence="2 3" key="1">
    <citation type="journal article" date="2011" name="J. Bacteriol.">
        <title>Complete Genome Sequence of the Aerobic Marine Methanotroph Methylomonas methanica MC09.</title>
        <authorList>
            <person name="Boden R."/>
            <person name="Cunliffe M."/>
            <person name="Scanlan J."/>
            <person name="Moussard H."/>
            <person name="Kits K.D."/>
            <person name="Klotz M.G."/>
            <person name="Jetten M.S."/>
            <person name="Vuilleumier S."/>
            <person name="Han J."/>
            <person name="Peters L."/>
            <person name="Mikhailova N."/>
            <person name="Teshima H."/>
            <person name="Tapia R."/>
            <person name="Kyrpides N."/>
            <person name="Ivanova N."/>
            <person name="Pagani I."/>
            <person name="Cheng J.F."/>
            <person name="Goodwin L."/>
            <person name="Han C."/>
            <person name="Hauser L."/>
            <person name="Land M.L."/>
            <person name="Lapidus A."/>
            <person name="Lucas S."/>
            <person name="Pitluck S."/>
            <person name="Woyke T."/>
            <person name="Stein L."/>
            <person name="Murrell J.C."/>
        </authorList>
    </citation>
    <scope>NUCLEOTIDE SEQUENCE [LARGE SCALE GENOMIC DNA]</scope>
    <source>
        <strain evidence="2 3">MC09</strain>
    </source>
</reference>